<evidence type="ECO:0000313" key="1">
    <source>
        <dbReference type="EMBL" id="PYH93991.1"/>
    </source>
</evidence>
<name>A0A319D9Z0_9EURO</name>
<protein>
    <submittedName>
        <fullName evidence="1">Uncharacterized protein</fullName>
    </submittedName>
</protein>
<evidence type="ECO:0000313" key="2">
    <source>
        <dbReference type="Proteomes" id="UP000247810"/>
    </source>
</evidence>
<sequence>MPTEDLHQIPHPHLHLHLGTHKYPTTKPRYSKPANRKCNPASRFLIIPPPIPIFIPIIHQTSRTQTAYAALPTFSPHPGTYVRTTTTIKACATAPQPPPENPIPVRVHCHTYYPTLSSGPRVLFRAEEMELTYPMYLCPYLGFLHRTIFLRSIYAVESKYTIPRVVITDLGTYVVGRYAPEAARLITHQRMKGLNEYRQVSIIKFPR</sequence>
<dbReference type="Proteomes" id="UP000247810">
    <property type="component" value="Unassembled WGS sequence"/>
</dbReference>
<dbReference type="AlphaFoldDB" id="A0A319D9Z0"/>
<organism evidence="1 2">
    <name type="scientific">Aspergillus ellipticus CBS 707.79</name>
    <dbReference type="NCBI Taxonomy" id="1448320"/>
    <lineage>
        <taxon>Eukaryota</taxon>
        <taxon>Fungi</taxon>
        <taxon>Dikarya</taxon>
        <taxon>Ascomycota</taxon>
        <taxon>Pezizomycotina</taxon>
        <taxon>Eurotiomycetes</taxon>
        <taxon>Eurotiomycetidae</taxon>
        <taxon>Eurotiales</taxon>
        <taxon>Aspergillaceae</taxon>
        <taxon>Aspergillus</taxon>
        <taxon>Aspergillus subgen. Circumdati</taxon>
    </lineage>
</organism>
<dbReference type="VEuPathDB" id="FungiDB:BO71DRAFT_242611"/>
<dbReference type="EMBL" id="KZ825881">
    <property type="protein sequence ID" value="PYH93991.1"/>
    <property type="molecule type" value="Genomic_DNA"/>
</dbReference>
<keyword evidence="2" id="KW-1185">Reference proteome</keyword>
<reference evidence="1 2" key="1">
    <citation type="submission" date="2018-02" db="EMBL/GenBank/DDBJ databases">
        <title>The genomes of Aspergillus section Nigri reveals drivers in fungal speciation.</title>
        <authorList>
            <consortium name="DOE Joint Genome Institute"/>
            <person name="Vesth T.C."/>
            <person name="Nybo J."/>
            <person name="Theobald S."/>
            <person name="Brandl J."/>
            <person name="Frisvad J.C."/>
            <person name="Nielsen K.F."/>
            <person name="Lyhne E.K."/>
            <person name="Kogle M.E."/>
            <person name="Kuo A."/>
            <person name="Riley R."/>
            <person name="Clum A."/>
            <person name="Nolan M."/>
            <person name="Lipzen A."/>
            <person name="Salamov A."/>
            <person name="Henrissat B."/>
            <person name="Wiebenga A."/>
            <person name="De vries R.P."/>
            <person name="Grigoriev I.V."/>
            <person name="Mortensen U.H."/>
            <person name="Andersen M.R."/>
            <person name="Baker S.E."/>
        </authorList>
    </citation>
    <scope>NUCLEOTIDE SEQUENCE [LARGE SCALE GENOMIC DNA]</scope>
    <source>
        <strain evidence="1 2">CBS 707.79</strain>
    </source>
</reference>
<accession>A0A319D9Z0</accession>
<gene>
    <name evidence="1" type="ORF">BO71DRAFT_242611</name>
</gene>
<proteinExistence type="predicted"/>